<name>A0ABP3IWN1_9ACTN</name>
<keyword evidence="2" id="KW-1185">Reference proteome</keyword>
<comment type="caution">
    <text evidence="1">The sequence shown here is derived from an EMBL/GenBank/DDBJ whole genome shotgun (WGS) entry which is preliminary data.</text>
</comment>
<dbReference type="Gene3D" id="3.10.150.10">
    <property type="entry name" value="DNA Polymerase III, subunit A, domain 2"/>
    <property type="match status" value="1"/>
</dbReference>
<accession>A0ABP3IWN1</accession>
<dbReference type="EMBL" id="BAAABX010000057">
    <property type="protein sequence ID" value="GAA0426438.1"/>
    <property type="molecule type" value="Genomic_DNA"/>
</dbReference>
<protein>
    <recommendedName>
        <fullName evidence="3">DNA polymerase III beta sliding clamp central domain-containing protein</fullName>
    </recommendedName>
</protein>
<sequence length="209" mass="22283">MTIPDSLTVTGLRTAVTRVLPHMAADWDLYLDVLMLDSDGTHLYVVATDKHTLAVGRAAVAGVGAAWSVCLGSAEADGLGRFLGRTDSRDPVTLRPIETGDETTLRVSGRHDDASFLTTGDHDFPDWRAVVAKALSRPVSDEPAALTLELLQRWAVVGGGITFHPRGASAPLLVTADDFIGLQMTRRRDTSDSGLDLWHRAVTGAAKAA</sequence>
<gene>
    <name evidence="1" type="ORF">GCM10010357_54990</name>
</gene>
<evidence type="ECO:0008006" key="3">
    <source>
        <dbReference type="Google" id="ProtNLM"/>
    </source>
</evidence>
<organism evidence="1 2">
    <name type="scientific">Streptomyces luteireticuli</name>
    <dbReference type="NCBI Taxonomy" id="173858"/>
    <lineage>
        <taxon>Bacteria</taxon>
        <taxon>Bacillati</taxon>
        <taxon>Actinomycetota</taxon>
        <taxon>Actinomycetes</taxon>
        <taxon>Kitasatosporales</taxon>
        <taxon>Streptomycetaceae</taxon>
        <taxon>Streptomyces</taxon>
    </lineage>
</organism>
<dbReference type="Proteomes" id="UP001500879">
    <property type="component" value="Unassembled WGS sequence"/>
</dbReference>
<dbReference type="RefSeq" id="WP_344029852.1">
    <property type="nucleotide sequence ID" value="NZ_BAAABX010000057.1"/>
</dbReference>
<reference evidence="2" key="1">
    <citation type="journal article" date="2019" name="Int. J. Syst. Evol. Microbiol.">
        <title>The Global Catalogue of Microorganisms (GCM) 10K type strain sequencing project: providing services to taxonomists for standard genome sequencing and annotation.</title>
        <authorList>
            <consortium name="The Broad Institute Genomics Platform"/>
            <consortium name="The Broad Institute Genome Sequencing Center for Infectious Disease"/>
            <person name="Wu L."/>
            <person name="Ma J."/>
        </authorList>
    </citation>
    <scope>NUCLEOTIDE SEQUENCE [LARGE SCALE GENOMIC DNA]</scope>
    <source>
        <strain evidence="2">JCM 4788</strain>
    </source>
</reference>
<proteinExistence type="predicted"/>
<evidence type="ECO:0000313" key="2">
    <source>
        <dbReference type="Proteomes" id="UP001500879"/>
    </source>
</evidence>
<evidence type="ECO:0000313" key="1">
    <source>
        <dbReference type="EMBL" id="GAA0426438.1"/>
    </source>
</evidence>